<sequence>MIMAEIRFARLVSLDLKVETSASAEATLNMLACVE</sequence>
<organism evidence="1 2">
    <name type="scientific">Mycetohabitans rhizoxinica (strain DSM 19002 / CIP 109453 / HKI 454)</name>
    <name type="common">Paraburkholderia rhizoxinica</name>
    <dbReference type="NCBI Taxonomy" id="882378"/>
    <lineage>
        <taxon>Bacteria</taxon>
        <taxon>Pseudomonadati</taxon>
        <taxon>Pseudomonadota</taxon>
        <taxon>Betaproteobacteria</taxon>
        <taxon>Burkholderiales</taxon>
        <taxon>Burkholderiaceae</taxon>
        <taxon>Mycetohabitans</taxon>
    </lineage>
</organism>
<gene>
    <name evidence="1" type="ordered locus">RBRH_04265</name>
</gene>
<protein>
    <submittedName>
        <fullName evidence="1">Uncharacterized protein</fullName>
    </submittedName>
</protein>
<dbReference type="EMBL" id="FR687360">
    <property type="protein sequence ID" value="CBW76901.1"/>
    <property type="molecule type" value="Genomic_DNA"/>
</dbReference>
<dbReference type="Proteomes" id="UP000007437">
    <property type="component" value="Plasmid pBRH01"/>
</dbReference>
<proteinExistence type="predicted"/>
<name>E5AUX7_MYCRK</name>
<accession>E5AUX7</accession>
<dbReference type="HOGENOM" id="CLU_3363876_0_0_4"/>
<evidence type="ECO:0000313" key="2">
    <source>
        <dbReference type="Proteomes" id="UP000007437"/>
    </source>
</evidence>
<reference evidence="1 2" key="1">
    <citation type="journal article" date="2011" name="J. Bacteriol.">
        <title>Complete genome sequence of Burkholderia rhizoxinica, an endosymbiont of Rhizopus microsporus.</title>
        <authorList>
            <person name="Lackner G."/>
            <person name="Moebius N."/>
            <person name="Partida-Martinez L."/>
            <person name="Hertweck C."/>
        </authorList>
    </citation>
    <scope>NUCLEOTIDE SEQUENCE [LARGE SCALE GENOMIC DNA]</scope>
    <source>
        <strain evidence="2">DSM 19002 / CIP 109453 / HKI 454</strain>
        <plasmid evidence="1 2">pBRH01</plasmid>
    </source>
</reference>
<geneLocation type="plasmid" evidence="1 2">
    <name>pBRH01</name>
</geneLocation>
<keyword evidence="1" id="KW-0614">Plasmid</keyword>
<evidence type="ECO:0000313" key="1">
    <source>
        <dbReference type="EMBL" id="CBW76901.1"/>
    </source>
</evidence>
<dbReference type="KEGG" id="brh:RBRH_04265"/>
<dbReference type="AlphaFoldDB" id="E5AUX7"/>